<feature type="binding site" evidence="6">
    <location>
        <position position="475"/>
    </location>
    <ligand>
        <name>S-adenosyl-L-methionine</name>
        <dbReference type="ChEBI" id="CHEBI:59789"/>
    </ligand>
</feature>
<evidence type="ECO:0000256" key="1">
    <source>
        <dbReference type="ARBA" id="ARBA00022603"/>
    </source>
</evidence>
<dbReference type="Pfam" id="PF17285">
    <property type="entry name" value="PRMT5_TIM"/>
    <property type="match status" value="1"/>
</dbReference>
<dbReference type="InterPro" id="IPR029063">
    <property type="entry name" value="SAM-dependent_MTases_sf"/>
</dbReference>
<evidence type="ECO:0000259" key="8">
    <source>
        <dbReference type="Pfam" id="PF05185"/>
    </source>
</evidence>
<dbReference type="GO" id="GO:0005634">
    <property type="term" value="C:nucleus"/>
    <property type="evidence" value="ECO:0007669"/>
    <property type="project" value="TreeGrafter"/>
</dbReference>
<dbReference type="GO" id="GO:0006355">
    <property type="term" value="P:regulation of DNA-templated transcription"/>
    <property type="evidence" value="ECO:0007669"/>
    <property type="project" value="TreeGrafter"/>
</dbReference>
<dbReference type="InterPro" id="IPR035247">
    <property type="entry name" value="PRMT5_TIM"/>
</dbReference>
<proteinExistence type="inferred from homology"/>
<dbReference type="InParanoid" id="A0A507BML8"/>
<dbReference type="PANTHER" id="PTHR10738">
    <property type="entry name" value="PROTEIN ARGININE N-METHYLTRANSFERASE 5"/>
    <property type="match status" value="1"/>
</dbReference>
<feature type="binding site" evidence="6">
    <location>
        <position position="398"/>
    </location>
    <ligand>
        <name>S-adenosyl-L-methionine</name>
        <dbReference type="ChEBI" id="CHEBI:59789"/>
    </ligand>
</feature>
<dbReference type="PIRSF" id="PIRSF015894">
    <property type="entry name" value="Skb1_MeTrfase"/>
    <property type="match status" value="1"/>
</dbReference>
<dbReference type="Gene3D" id="3.20.20.150">
    <property type="entry name" value="Divalent-metal-dependent TIM barrel enzymes"/>
    <property type="match status" value="1"/>
</dbReference>
<protein>
    <recommendedName>
        <fullName evidence="4">Protein arginine N-methyltransferase</fullName>
    </recommendedName>
</protein>
<accession>A0A507BML8</accession>
<keyword evidence="1 4" id="KW-0489">Methyltransferase</keyword>
<reference evidence="11 12" key="1">
    <citation type="submission" date="2019-06" db="EMBL/GenBank/DDBJ databases">
        <title>Draft genome sequence of the filamentous fungus Phialemoniopsis curvata isolated from diesel fuel.</title>
        <authorList>
            <person name="Varaljay V.A."/>
            <person name="Lyon W.J."/>
            <person name="Crouch A.L."/>
            <person name="Drake C.E."/>
            <person name="Hollomon J.M."/>
            <person name="Nadeau L.J."/>
            <person name="Nunn H.S."/>
            <person name="Stevenson B.S."/>
            <person name="Bojanowski C.L."/>
            <person name="Crookes-Goodson W.J."/>
        </authorList>
    </citation>
    <scope>NUCLEOTIDE SEQUENCE [LARGE SCALE GENOMIC DNA]</scope>
    <source>
        <strain evidence="11 12">D216</strain>
    </source>
</reference>
<dbReference type="STRING" id="1093900.A0A507BML8"/>
<name>A0A507BML8_9PEZI</name>
<comment type="similarity">
    <text evidence="4">Belongs to the class I-like SAM-binding methyltransferase superfamily.</text>
</comment>
<evidence type="ECO:0000256" key="2">
    <source>
        <dbReference type="ARBA" id="ARBA00022679"/>
    </source>
</evidence>
<evidence type="ECO:0000256" key="5">
    <source>
        <dbReference type="PIRSR" id="PIRSR015894-1"/>
    </source>
</evidence>
<dbReference type="Gene3D" id="3.40.50.150">
    <property type="entry name" value="Vaccinia Virus protein VP39"/>
    <property type="match status" value="1"/>
</dbReference>
<comment type="caution">
    <text evidence="11">The sequence shown here is derived from an EMBL/GenBank/DDBJ whole genome shotgun (WGS) entry which is preliminary data.</text>
</comment>
<feature type="active site" description="Proton donor/acceptor" evidence="5">
    <location>
        <position position="527"/>
    </location>
</feature>
<evidence type="ECO:0000256" key="4">
    <source>
        <dbReference type="PIRNR" id="PIRNR015894"/>
    </source>
</evidence>
<dbReference type="Pfam" id="PF05185">
    <property type="entry name" value="PRMT5"/>
    <property type="match status" value="1"/>
</dbReference>
<organism evidence="11 12">
    <name type="scientific">Thyridium curvatum</name>
    <dbReference type="NCBI Taxonomy" id="1093900"/>
    <lineage>
        <taxon>Eukaryota</taxon>
        <taxon>Fungi</taxon>
        <taxon>Dikarya</taxon>
        <taxon>Ascomycota</taxon>
        <taxon>Pezizomycotina</taxon>
        <taxon>Sordariomycetes</taxon>
        <taxon>Sordariomycetidae</taxon>
        <taxon>Thyridiales</taxon>
        <taxon>Thyridiaceae</taxon>
        <taxon>Thyridium</taxon>
    </lineage>
</organism>
<dbReference type="EMBL" id="SKBQ01000124">
    <property type="protein sequence ID" value="TPX18018.1"/>
    <property type="molecule type" value="Genomic_DNA"/>
</dbReference>
<dbReference type="GO" id="GO:0005829">
    <property type="term" value="C:cytosol"/>
    <property type="evidence" value="ECO:0007669"/>
    <property type="project" value="TreeGrafter"/>
</dbReference>
<dbReference type="Gene3D" id="2.70.160.11">
    <property type="entry name" value="Hnrnp arginine n-methyltransferase1"/>
    <property type="match status" value="1"/>
</dbReference>
<feature type="domain" description="PRMT5 arginine-N-methyltransferase" evidence="8">
    <location>
        <begin position="376"/>
        <end position="557"/>
    </location>
</feature>
<dbReference type="FunCoup" id="A0A507BML8">
    <property type="interactions" value="971"/>
</dbReference>
<feature type="domain" description="PRMT5 oligomerisation" evidence="10">
    <location>
        <begin position="560"/>
        <end position="780"/>
    </location>
</feature>
<evidence type="ECO:0000259" key="9">
    <source>
        <dbReference type="Pfam" id="PF17285"/>
    </source>
</evidence>
<keyword evidence="2 4" id="KW-0808">Transferase</keyword>
<feature type="active site" description="Proton donor/acceptor" evidence="5">
    <location>
        <position position="536"/>
    </location>
</feature>
<dbReference type="PANTHER" id="PTHR10738:SF0">
    <property type="entry name" value="PROTEIN ARGININE N-METHYLTRANSFERASE 5"/>
    <property type="match status" value="1"/>
</dbReference>
<evidence type="ECO:0000313" key="11">
    <source>
        <dbReference type="EMBL" id="TPX18018.1"/>
    </source>
</evidence>
<dbReference type="InterPro" id="IPR007857">
    <property type="entry name" value="Arg_MeTrfase_PRMT5"/>
</dbReference>
<dbReference type="OrthoDB" id="1368803at2759"/>
<dbReference type="GO" id="GO:0016274">
    <property type="term" value="F:protein-arginine N-methyltransferase activity"/>
    <property type="evidence" value="ECO:0007669"/>
    <property type="project" value="InterPro"/>
</dbReference>
<evidence type="ECO:0000256" key="7">
    <source>
        <dbReference type="PIRSR" id="PIRSR015894-3"/>
    </source>
</evidence>
<keyword evidence="3 4" id="KW-0949">S-adenosyl-L-methionine</keyword>
<evidence type="ECO:0000256" key="3">
    <source>
        <dbReference type="ARBA" id="ARBA00022691"/>
    </source>
</evidence>
<sequence length="781" mass="88662">MAPSNMLDPASEDFNETRPSFYIGQHDSERLVPLNDDQYNQVLTAGFHFVTSPITNSHFRERVVSLWRSYLSEANNHGLSEEEKSNPSLPGPIVPTLTDKDTALFPGDDSSTSVAYSSPWIDLCSEDPVVASISRQVLNLEVAYANFCGVRSVIVPGPRRDESGWQISQYARAIQETFLIATRINLIIHMPMYREPGLEEKEPLFSGRDIQEEISEGEIDIFSAWDSWHTIRTVCDYNIRLYVETTAVRIPRRLPERELQTRWFAEPLHYLTLGPNTFQTNGAGFPSLTRYHQEMINMYMRLKQAPWMILYDVGPSQDELSKIVGGTASTTDFPTLAEAQSIQEQPQSRMNAHVSYMRYLERQQPPHTALESPALTSFQDWLQSPLQPLADNLESSTYETFEGDPVKYDQYEKAITEAMAEWKALGKPTSSLQQDGAPQQELIVAVAGAGRGPLVTRVLRASEKTGMPIQLWALEKNQNAYVYLLRQNKQVWGGKVNVIQTDMREWNGPVARGHTDRTTPVDILVTELLGSFADNELSPECLDGIQRHLARPHGLSIPHSYTAHLSPISYPKIYADLSSRIVGDPNAFETPWVVLLFAIDFVCQKAPGHHRFQQAWEFVHPVRLPFVETWEEGHGRRKVQRGGGGAMNLSAGLNEHNARQCHLTFVCRSRGVIHGLAGYFESVLYKPQMPDKELVEISTLPEQIDKKSKDMISWFPIFFPLKKPLYFPPDSELEVSMWRQTDDTKVWYEWIVEAYMWVGPKTRVKVGASEMHSSRNVACLM</sequence>
<evidence type="ECO:0000313" key="12">
    <source>
        <dbReference type="Proteomes" id="UP000319257"/>
    </source>
</evidence>
<dbReference type="SUPFAM" id="SSF53335">
    <property type="entry name" value="S-adenosyl-L-methionine-dependent methyltransferases"/>
    <property type="match status" value="1"/>
</dbReference>
<feature type="binding site" evidence="6">
    <location>
        <begin position="502"/>
        <end position="503"/>
    </location>
    <ligand>
        <name>S-adenosyl-L-methionine</name>
        <dbReference type="ChEBI" id="CHEBI:59789"/>
    </ligand>
</feature>
<dbReference type="InterPro" id="IPR035075">
    <property type="entry name" value="PRMT5"/>
</dbReference>
<dbReference type="FunFam" id="3.40.50.150:FF:000149">
    <property type="entry name" value="Protein arginine N-methyltransferase"/>
    <property type="match status" value="1"/>
</dbReference>
<dbReference type="Proteomes" id="UP000319257">
    <property type="component" value="Unassembled WGS sequence"/>
</dbReference>
<dbReference type="RefSeq" id="XP_030999729.1">
    <property type="nucleotide sequence ID" value="XM_031134712.1"/>
</dbReference>
<feature type="domain" description="PRMT5 TIM barrel" evidence="9">
    <location>
        <begin position="46"/>
        <end position="362"/>
    </location>
</feature>
<evidence type="ECO:0000259" key="10">
    <source>
        <dbReference type="Pfam" id="PF17286"/>
    </source>
</evidence>
<dbReference type="InterPro" id="IPR035248">
    <property type="entry name" value="PRMT5_C"/>
</dbReference>
<dbReference type="Pfam" id="PF17286">
    <property type="entry name" value="PRMT5_C"/>
    <property type="match status" value="1"/>
</dbReference>
<dbReference type="PROSITE" id="PS51678">
    <property type="entry name" value="SAM_MT_PRMT"/>
    <property type="match status" value="1"/>
</dbReference>
<dbReference type="GO" id="GO:0032259">
    <property type="term" value="P:methylation"/>
    <property type="evidence" value="ECO:0007669"/>
    <property type="project" value="UniProtKB-KW"/>
</dbReference>
<dbReference type="InterPro" id="IPR025799">
    <property type="entry name" value="Arg_MeTrfase"/>
</dbReference>
<feature type="site" description="Critical for specifying symmetric addition of methyl groups" evidence="7">
    <location>
        <position position="401"/>
    </location>
</feature>
<evidence type="ECO:0000256" key="6">
    <source>
        <dbReference type="PIRSR" id="PIRSR015894-2"/>
    </source>
</evidence>
<dbReference type="GeneID" id="41979376"/>
<feature type="binding site" evidence="6">
    <location>
        <begin position="407"/>
        <end position="408"/>
    </location>
    <ligand>
        <name>S-adenosyl-L-methionine</name>
        <dbReference type="ChEBI" id="CHEBI:59789"/>
    </ligand>
</feature>
<gene>
    <name evidence="11" type="ORF">E0L32_011929</name>
</gene>
<keyword evidence="12" id="KW-1185">Reference proteome</keyword>
<dbReference type="AlphaFoldDB" id="A0A507BML8"/>